<sequence length="156" mass="17425">MTSPSTRSNNYLTFSAARARLLQESLSQRVIETDSLPVPPKYICGIDISYTKNKAFAAAVLLKFPELKILEKICVSCKVNIPYIPGFLAFRELRPSVLAFKKLNRKPDVVLIDGHGRAHPRFFGLACHFGVVLDIPSIGVAKKKLCGEILYDRFIT</sequence>
<protein>
    <submittedName>
        <fullName evidence="7">Endonuclease V</fullName>
    </submittedName>
</protein>
<dbReference type="EMBL" id="QMQY01000050">
    <property type="protein sequence ID" value="RLE50774.1"/>
    <property type="molecule type" value="Genomic_DNA"/>
</dbReference>
<dbReference type="CDD" id="cd06559">
    <property type="entry name" value="Endonuclease_V"/>
    <property type="match status" value="1"/>
</dbReference>
<dbReference type="PANTHER" id="PTHR28511:SF1">
    <property type="entry name" value="ENDONUCLEASE V"/>
    <property type="match status" value="1"/>
</dbReference>
<organism evidence="7 8">
    <name type="scientific">Thermoproteota archaeon</name>
    <dbReference type="NCBI Taxonomy" id="2056631"/>
    <lineage>
        <taxon>Archaea</taxon>
        <taxon>Thermoproteota</taxon>
    </lineage>
</organism>
<gene>
    <name evidence="7" type="ORF">DRJ21_01500</name>
</gene>
<reference evidence="7 8" key="1">
    <citation type="submission" date="2018-06" db="EMBL/GenBank/DDBJ databases">
        <title>Extensive metabolic versatility and redundancy in microbially diverse, dynamic hydrothermal sediments.</title>
        <authorList>
            <person name="Dombrowski N."/>
            <person name="Teske A."/>
            <person name="Baker B.J."/>
        </authorList>
    </citation>
    <scope>NUCLEOTIDE SEQUENCE [LARGE SCALE GENOMIC DNA]</scope>
    <source>
        <strain evidence="7">B30_G17</strain>
    </source>
</reference>
<dbReference type="Pfam" id="PF04493">
    <property type="entry name" value="Endonuclease_5"/>
    <property type="match status" value="1"/>
</dbReference>
<evidence type="ECO:0000313" key="8">
    <source>
        <dbReference type="Proteomes" id="UP000281962"/>
    </source>
</evidence>
<proteinExistence type="predicted"/>
<dbReference type="AlphaFoldDB" id="A0A497ETR0"/>
<evidence type="ECO:0000256" key="1">
    <source>
        <dbReference type="ARBA" id="ARBA00001835"/>
    </source>
</evidence>
<evidence type="ECO:0000256" key="6">
    <source>
        <dbReference type="ARBA" id="ARBA00022801"/>
    </source>
</evidence>
<dbReference type="InterPro" id="IPR007581">
    <property type="entry name" value="Endonuclease-V"/>
</dbReference>
<accession>A0A497ETR0</accession>
<dbReference type="Gene3D" id="3.30.2170.10">
    <property type="entry name" value="archaeoglobus fulgidus dsm 4304 superfamily"/>
    <property type="match status" value="1"/>
</dbReference>
<keyword evidence="4" id="KW-0540">Nuclease</keyword>
<keyword evidence="3" id="KW-0963">Cytoplasm</keyword>
<evidence type="ECO:0000256" key="5">
    <source>
        <dbReference type="ARBA" id="ARBA00022759"/>
    </source>
</evidence>
<comment type="subcellular location">
    <subcellularLocation>
        <location evidence="2">Cytoplasm</location>
    </subcellularLocation>
</comment>
<keyword evidence="6" id="KW-0378">Hydrolase</keyword>
<name>A0A497ETR0_9CREN</name>
<keyword evidence="5 7" id="KW-0255">Endonuclease</keyword>
<feature type="non-terminal residue" evidence="7">
    <location>
        <position position="156"/>
    </location>
</feature>
<comment type="caution">
    <text evidence="7">The sequence shown here is derived from an EMBL/GenBank/DDBJ whole genome shotgun (WGS) entry which is preliminary data.</text>
</comment>
<dbReference type="GO" id="GO:0003727">
    <property type="term" value="F:single-stranded RNA binding"/>
    <property type="evidence" value="ECO:0007669"/>
    <property type="project" value="TreeGrafter"/>
</dbReference>
<dbReference type="Proteomes" id="UP000281962">
    <property type="component" value="Unassembled WGS sequence"/>
</dbReference>
<dbReference type="GO" id="GO:0043737">
    <property type="term" value="F:deoxyribonuclease V activity"/>
    <property type="evidence" value="ECO:0007669"/>
    <property type="project" value="UniProtKB-EC"/>
</dbReference>
<evidence type="ECO:0000256" key="2">
    <source>
        <dbReference type="ARBA" id="ARBA00004496"/>
    </source>
</evidence>
<dbReference type="GO" id="GO:0016891">
    <property type="term" value="F:RNA endonuclease activity producing 5'-phosphomonoesters, hydrolytic mechanism"/>
    <property type="evidence" value="ECO:0007669"/>
    <property type="project" value="TreeGrafter"/>
</dbReference>
<dbReference type="GO" id="GO:0006281">
    <property type="term" value="P:DNA repair"/>
    <property type="evidence" value="ECO:0007669"/>
    <property type="project" value="InterPro"/>
</dbReference>
<dbReference type="PANTHER" id="PTHR28511">
    <property type="entry name" value="ENDONUCLEASE V"/>
    <property type="match status" value="1"/>
</dbReference>
<dbReference type="GO" id="GO:0005737">
    <property type="term" value="C:cytoplasm"/>
    <property type="evidence" value="ECO:0007669"/>
    <property type="project" value="UniProtKB-SubCell"/>
</dbReference>
<comment type="catalytic activity">
    <reaction evidence="1">
        <text>Endonucleolytic cleavage at apurinic or apyrimidinic sites to products with a 5'-phosphate.</text>
        <dbReference type="EC" id="3.1.21.7"/>
    </reaction>
</comment>
<evidence type="ECO:0000313" key="7">
    <source>
        <dbReference type="EMBL" id="RLE50774.1"/>
    </source>
</evidence>
<evidence type="ECO:0000256" key="4">
    <source>
        <dbReference type="ARBA" id="ARBA00022722"/>
    </source>
</evidence>
<evidence type="ECO:0000256" key="3">
    <source>
        <dbReference type="ARBA" id="ARBA00022490"/>
    </source>
</evidence>